<dbReference type="PATRIC" id="fig|1614.10.peg.928"/>
<dbReference type="GO" id="GO:0009360">
    <property type="term" value="C:DNA polymerase III complex"/>
    <property type="evidence" value="ECO:0007669"/>
    <property type="project" value="InterPro"/>
</dbReference>
<dbReference type="EMBL" id="JOJZ01000009">
    <property type="protein sequence ID" value="KID42448.1"/>
    <property type="molecule type" value="Genomic_DNA"/>
</dbReference>
<evidence type="ECO:0000256" key="8">
    <source>
        <dbReference type="ARBA" id="ARBA00022932"/>
    </source>
</evidence>
<feature type="domain" description="DNA polymerase III beta sliding clamp central" evidence="13">
    <location>
        <begin position="136"/>
        <end position="250"/>
    </location>
</feature>
<evidence type="ECO:0000313" key="16">
    <source>
        <dbReference type="Proteomes" id="UP000031397"/>
    </source>
</evidence>
<keyword evidence="16" id="KW-1185">Reference proteome</keyword>
<proteinExistence type="inferred from homology"/>
<keyword evidence="5 10" id="KW-0808">Transferase</keyword>
<dbReference type="GO" id="GO:0008408">
    <property type="term" value="F:3'-5' exonuclease activity"/>
    <property type="evidence" value="ECO:0007669"/>
    <property type="project" value="InterPro"/>
</dbReference>
<dbReference type="Gene3D" id="3.10.150.10">
    <property type="entry name" value="DNA Polymerase III, subunit A, domain 2"/>
    <property type="match status" value="1"/>
</dbReference>
<evidence type="ECO:0000313" key="15">
    <source>
        <dbReference type="EMBL" id="KID42448.1"/>
    </source>
</evidence>
<dbReference type="CDD" id="cd00140">
    <property type="entry name" value="beta_clamp"/>
    <property type="match status" value="1"/>
</dbReference>
<keyword evidence="9" id="KW-0238">DNA-binding</keyword>
<gene>
    <name evidence="15" type="ORF">LfDm3_0377</name>
</gene>
<dbReference type="Gene3D" id="3.70.10.10">
    <property type="match status" value="1"/>
</dbReference>
<sequence>MKFVTNRNAFIKALNTVSRAISSKTTIPILTGLKMDVSESDILLTGSNADVSIQTSVKASNPDNELTIKSTGSIVLPARFFSEIVKKLPDKTMSLEVGDNFQTTIKSGNSEFTINGLDANGYPHLPEVDTENTVDLAADIFRQVIGQTVIAVSKQESRPILTGVHFTLANNKLLAVATDSHRLSQRRVSLPADDDGKFDVVIPGDSLKELSHMLDGIDQNIQMNLSENQVLFTLGDTRFYSRLLEGNYPDTSRLIPKSSNTKMEFAAGDLLSAIERASLLSHESRNNVIKLTIKPNDQVVTISGNSPDVGTVEEDLKPKSSEGEDLEISFNPDYMKEALRVFGQTDIEISFTSALRPFTLVPTENKEDFIQLITPVRTF</sequence>
<dbReference type="InterPro" id="IPR022637">
    <property type="entry name" value="DNA_polIII_beta_cen"/>
</dbReference>
<reference evidence="15 16" key="1">
    <citation type="submission" date="2014-06" db="EMBL/GenBank/DDBJ databases">
        <title>Functional and comparative genomic analyses of the Drosophila gut microbiota identify candidate symbiosis factors.</title>
        <authorList>
            <person name="Newell P.D."/>
            <person name="Chaston J.M."/>
            <person name="Douglas A.E."/>
        </authorList>
    </citation>
    <scope>NUCLEOTIDE SEQUENCE [LARGE SCALE GENOMIC DNA]</scope>
    <source>
        <strain evidence="15 16">DmCS_002</strain>
    </source>
</reference>
<dbReference type="OrthoDB" id="8421503at2"/>
<dbReference type="SUPFAM" id="SSF55979">
    <property type="entry name" value="DNA clamp"/>
    <property type="match status" value="3"/>
</dbReference>
<evidence type="ECO:0000256" key="3">
    <source>
        <dbReference type="ARBA" id="ARBA00021035"/>
    </source>
</evidence>
<evidence type="ECO:0000256" key="11">
    <source>
        <dbReference type="SAM" id="MobiDB-lite"/>
    </source>
</evidence>
<evidence type="ECO:0000256" key="4">
    <source>
        <dbReference type="ARBA" id="ARBA00022490"/>
    </source>
</evidence>
<evidence type="ECO:0000256" key="2">
    <source>
        <dbReference type="ARBA" id="ARBA00010752"/>
    </source>
</evidence>
<name>A0A0C1Q3J3_9LACO</name>
<evidence type="ECO:0000256" key="9">
    <source>
        <dbReference type="ARBA" id="ARBA00023125"/>
    </source>
</evidence>
<dbReference type="RefSeq" id="WP_039143581.1">
    <property type="nucleotide sequence ID" value="NZ_CBCRTC010000001.1"/>
</dbReference>
<keyword evidence="4 10" id="KW-0963">Cytoplasm</keyword>
<dbReference type="NCBIfam" id="TIGR00663">
    <property type="entry name" value="dnan"/>
    <property type="match status" value="1"/>
</dbReference>
<accession>A0A0C1Q3J3</accession>
<dbReference type="GO" id="GO:0006271">
    <property type="term" value="P:DNA strand elongation involved in DNA replication"/>
    <property type="evidence" value="ECO:0007669"/>
    <property type="project" value="TreeGrafter"/>
</dbReference>
<dbReference type="GO" id="GO:0003677">
    <property type="term" value="F:DNA binding"/>
    <property type="evidence" value="ECO:0007669"/>
    <property type="project" value="UniProtKB-UniRule"/>
</dbReference>
<evidence type="ECO:0000259" key="12">
    <source>
        <dbReference type="Pfam" id="PF00712"/>
    </source>
</evidence>
<dbReference type="GO" id="GO:0003887">
    <property type="term" value="F:DNA-directed DNA polymerase activity"/>
    <property type="evidence" value="ECO:0007669"/>
    <property type="project" value="UniProtKB-UniRule"/>
</dbReference>
<comment type="similarity">
    <text evidence="2 10">Belongs to the beta sliding clamp family.</text>
</comment>
<evidence type="ECO:0000256" key="6">
    <source>
        <dbReference type="ARBA" id="ARBA00022695"/>
    </source>
</evidence>
<keyword evidence="7 10" id="KW-0235">DNA replication</keyword>
<evidence type="ECO:0000256" key="1">
    <source>
        <dbReference type="ARBA" id="ARBA00004496"/>
    </source>
</evidence>
<dbReference type="GeneID" id="74913063"/>
<dbReference type="Pfam" id="PF02768">
    <property type="entry name" value="DNA_pol3_beta_3"/>
    <property type="match status" value="1"/>
</dbReference>
<feature type="region of interest" description="Disordered" evidence="11">
    <location>
        <begin position="305"/>
        <end position="324"/>
    </location>
</feature>
<evidence type="ECO:0000259" key="14">
    <source>
        <dbReference type="Pfam" id="PF02768"/>
    </source>
</evidence>
<keyword evidence="8 10" id="KW-0239">DNA-directed DNA polymerase</keyword>
<organism evidence="15 16">
    <name type="scientific">Fructilactobacillus fructivorans</name>
    <dbReference type="NCBI Taxonomy" id="1614"/>
    <lineage>
        <taxon>Bacteria</taxon>
        <taxon>Bacillati</taxon>
        <taxon>Bacillota</taxon>
        <taxon>Bacilli</taxon>
        <taxon>Lactobacillales</taxon>
        <taxon>Lactobacillaceae</taxon>
        <taxon>Fructilactobacillus</taxon>
    </lineage>
</organism>
<comment type="subcellular location">
    <subcellularLocation>
        <location evidence="1 10">Cytoplasm</location>
    </subcellularLocation>
</comment>
<feature type="domain" description="DNA polymerase III beta sliding clamp C-terminal" evidence="14">
    <location>
        <begin position="253"/>
        <end position="377"/>
    </location>
</feature>
<protein>
    <recommendedName>
        <fullName evidence="3 10">Beta sliding clamp</fullName>
    </recommendedName>
</protein>
<dbReference type="Pfam" id="PF00712">
    <property type="entry name" value="DNA_pol3_beta"/>
    <property type="match status" value="1"/>
</dbReference>
<evidence type="ECO:0000256" key="10">
    <source>
        <dbReference type="PIRNR" id="PIRNR000804"/>
    </source>
</evidence>
<feature type="domain" description="DNA polymerase III beta sliding clamp N-terminal" evidence="12">
    <location>
        <begin position="1"/>
        <end position="126"/>
    </location>
</feature>
<dbReference type="GO" id="GO:0005737">
    <property type="term" value="C:cytoplasm"/>
    <property type="evidence" value="ECO:0007669"/>
    <property type="project" value="UniProtKB-SubCell"/>
</dbReference>
<dbReference type="Proteomes" id="UP000031397">
    <property type="component" value="Unassembled WGS sequence"/>
</dbReference>
<comment type="caution">
    <text evidence="15">The sequence shown here is derived from an EMBL/GenBank/DDBJ whole genome shotgun (WGS) entry which is preliminary data.</text>
</comment>
<dbReference type="InterPro" id="IPR022635">
    <property type="entry name" value="DNA_polIII_beta_C"/>
</dbReference>
<dbReference type="Pfam" id="PF02767">
    <property type="entry name" value="DNA_pol3_beta_2"/>
    <property type="match status" value="1"/>
</dbReference>
<evidence type="ECO:0000256" key="5">
    <source>
        <dbReference type="ARBA" id="ARBA00022679"/>
    </source>
</evidence>
<dbReference type="SMART" id="SM00480">
    <property type="entry name" value="POL3Bc"/>
    <property type="match status" value="1"/>
</dbReference>
<evidence type="ECO:0000259" key="13">
    <source>
        <dbReference type="Pfam" id="PF02767"/>
    </source>
</evidence>
<dbReference type="InterPro" id="IPR046938">
    <property type="entry name" value="DNA_clamp_sf"/>
</dbReference>
<dbReference type="AlphaFoldDB" id="A0A0C1Q3J3"/>
<dbReference type="InterPro" id="IPR022634">
    <property type="entry name" value="DNA_polIII_beta_N"/>
</dbReference>
<dbReference type="PANTHER" id="PTHR30478:SF0">
    <property type="entry name" value="BETA SLIDING CLAMP"/>
    <property type="match status" value="1"/>
</dbReference>
<comment type="subunit">
    <text evidence="10">Forms a ring-shaped head-to-tail homodimer around DNA.</text>
</comment>
<evidence type="ECO:0000256" key="7">
    <source>
        <dbReference type="ARBA" id="ARBA00022705"/>
    </source>
</evidence>
<dbReference type="PANTHER" id="PTHR30478">
    <property type="entry name" value="DNA POLYMERASE III SUBUNIT BETA"/>
    <property type="match status" value="1"/>
</dbReference>
<comment type="function">
    <text evidence="10">Confers DNA tethering and processivity to DNA polymerases and other proteins. Acts as a clamp, forming a ring around DNA (a reaction catalyzed by the clamp-loading complex) which diffuses in an ATP-independent manner freely and bidirectionally along dsDNA. Initially characterized for its ability to contact the catalytic subunit of DNA polymerase III (Pol III), a complex, multichain enzyme responsible for most of the replicative synthesis in bacteria; Pol III exhibits 3'-5' exonuclease proofreading activity. The beta chain is required for initiation of replication as well as for processivity of DNA replication.</text>
</comment>
<dbReference type="PIRSF" id="PIRSF000804">
    <property type="entry name" value="DNA_pol_III_b"/>
    <property type="match status" value="1"/>
</dbReference>
<dbReference type="InterPro" id="IPR001001">
    <property type="entry name" value="DNA_polIII_beta"/>
</dbReference>
<keyword evidence="6 10" id="KW-0548">Nucleotidyltransferase</keyword>